<reference evidence="5 6" key="1">
    <citation type="journal article" date="2014" name="PLoS Genet.">
        <title>The Genome of Spironucleus salmonicida Highlights a Fish Pathogen Adapted to Fluctuating Environments.</title>
        <authorList>
            <person name="Xu F."/>
            <person name="Jerlstrom-Hultqvist J."/>
            <person name="Einarsson E."/>
            <person name="Astvaldsson A."/>
            <person name="Svard S.G."/>
            <person name="Andersson J.O."/>
        </authorList>
    </citation>
    <scope>NUCLEOTIDE SEQUENCE</scope>
    <source>
        <strain evidence="6">ATCC 50377</strain>
    </source>
</reference>
<evidence type="ECO:0000256" key="1">
    <source>
        <dbReference type="ARBA" id="ARBA00007411"/>
    </source>
</evidence>
<dbReference type="EMBL" id="KI545996">
    <property type="protein sequence ID" value="EST48227.1"/>
    <property type="molecule type" value="Genomic_DNA"/>
</dbReference>
<keyword evidence="3" id="KW-0648">Protein biosynthesis</keyword>
<reference evidence="6" key="2">
    <citation type="submission" date="2020-12" db="EMBL/GenBank/DDBJ databases">
        <title>New Spironucleus salmonicida genome in near-complete chromosomes.</title>
        <authorList>
            <person name="Xu F."/>
            <person name="Kurt Z."/>
            <person name="Jimenez-Gonzalez A."/>
            <person name="Astvaldsson A."/>
            <person name="Andersson J.O."/>
            <person name="Svard S.G."/>
        </authorList>
    </citation>
    <scope>NUCLEOTIDE SEQUENCE</scope>
    <source>
        <strain evidence="6">ATCC 50377</strain>
    </source>
</reference>
<evidence type="ECO:0000256" key="3">
    <source>
        <dbReference type="ARBA" id="ARBA00022917"/>
    </source>
</evidence>
<dbReference type="SUPFAM" id="SSF47616">
    <property type="entry name" value="GST C-terminal domain-like"/>
    <property type="match status" value="1"/>
</dbReference>
<evidence type="ECO:0000313" key="5">
    <source>
        <dbReference type="EMBL" id="EST48227.1"/>
    </source>
</evidence>
<evidence type="ECO:0000313" key="7">
    <source>
        <dbReference type="Proteomes" id="UP000018208"/>
    </source>
</evidence>
<dbReference type="EMBL" id="AUWU02000006">
    <property type="protein sequence ID" value="KAH0571608.1"/>
    <property type="molecule type" value="Genomic_DNA"/>
</dbReference>
<dbReference type="Gene3D" id="3.30.70.60">
    <property type="match status" value="1"/>
</dbReference>
<dbReference type="CDD" id="cd00292">
    <property type="entry name" value="EF1B"/>
    <property type="match status" value="1"/>
</dbReference>
<protein>
    <submittedName>
        <fullName evidence="5">Translation elongation factor 1-beta</fullName>
    </submittedName>
</protein>
<dbReference type="OrthoDB" id="331763at2759"/>
<dbReference type="InterPro" id="IPR036282">
    <property type="entry name" value="Glutathione-S-Trfase_C_sf"/>
</dbReference>
<dbReference type="AlphaFoldDB" id="V6LUC8"/>
<dbReference type="InterPro" id="IPR014717">
    <property type="entry name" value="Transl_elong_EF1B/ribsomal_bS6"/>
</dbReference>
<dbReference type="PANTHER" id="PTHR11595">
    <property type="entry name" value="EF-HAND AND COILED-COIL DOMAIN-CONTAINING FAMILY MEMBER"/>
    <property type="match status" value="1"/>
</dbReference>
<dbReference type="Proteomes" id="UP000018208">
    <property type="component" value="Unassembled WGS sequence"/>
</dbReference>
<keyword evidence="7" id="KW-1185">Reference proteome</keyword>
<evidence type="ECO:0000256" key="2">
    <source>
        <dbReference type="ARBA" id="ARBA00022768"/>
    </source>
</evidence>
<dbReference type="InterPro" id="IPR014038">
    <property type="entry name" value="EF1B_bsu/dsu_GNE"/>
</dbReference>
<dbReference type="GO" id="GO:0003746">
    <property type="term" value="F:translation elongation factor activity"/>
    <property type="evidence" value="ECO:0007669"/>
    <property type="project" value="UniProtKB-KW"/>
</dbReference>
<dbReference type="Pfam" id="PF00736">
    <property type="entry name" value="EF1_GNE"/>
    <property type="match status" value="1"/>
</dbReference>
<keyword evidence="2 5" id="KW-0251">Elongation factor</keyword>
<sequence>MFSFDAAGMKKLNEHLADKAYLDGFTISKNDSAIYCGITKSELKVDDLVNIKRWMAHMSTYTLAEVSTFTGKVTACAMCSAGKCDTKKDDKEEGSDFSFGGSEEEEVDEVKKAAIAAAIKAAAARKAAKPKKQERSMIVFHIKPYGDENDMTKVLKEIPEKIQMEGLKWGIGELLDHCYGVKLLAMPCVVVDDICSVDEIQEKIQEIFEDDVQNCDINSFNKFE</sequence>
<dbReference type="SMART" id="SM00888">
    <property type="entry name" value="EF1_GNE"/>
    <property type="match status" value="1"/>
</dbReference>
<dbReference type="Gene3D" id="1.20.1050.130">
    <property type="match status" value="1"/>
</dbReference>
<dbReference type="PANTHER" id="PTHR11595:SF21">
    <property type="entry name" value="ELONGATION FACTOR 1-BETA"/>
    <property type="match status" value="1"/>
</dbReference>
<dbReference type="GO" id="GO:0005829">
    <property type="term" value="C:cytosol"/>
    <property type="evidence" value="ECO:0007669"/>
    <property type="project" value="TreeGrafter"/>
</dbReference>
<name>V6LUC8_9EUKA</name>
<accession>V6LUC8</accession>
<dbReference type="SUPFAM" id="SSF54984">
    <property type="entry name" value="eEF-1beta-like"/>
    <property type="match status" value="1"/>
</dbReference>
<dbReference type="VEuPathDB" id="GiardiaDB:SS50377_25797"/>
<proteinExistence type="inferred from homology"/>
<dbReference type="InterPro" id="IPR036219">
    <property type="entry name" value="eEF-1beta-like_sf"/>
</dbReference>
<comment type="similarity">
    <text evidence="1">Belongs to the EF-1-beta/EF-1-delta family.</text>
</comment>
<organism evidence="5">
    <name type="scientific">Spironucleus salmonicida</name>
    <dbReference type="NCBI Taxonomy" id="348837"/>
    <lineage>
        <taxon>Eukaryota</taxon>
        <taxon>Metamonada</taxon>
        <taxon>Diplomonadida</taxon>
        <taxon>Hexamitidae</taxon>
        <taxon>Hexamitinae</taxon>
        <taxon>Spironucleus</taxon>
    </lineage>
</organism>
<evidence type="ECO:0000259" key="4">
    <source>
        <dbReference type="SMART" id="SM00888"/>
    </source>
</evidence>
<dbReference type="GO" id="GO:0005085">
    <property type="term" value="F:guanyl-nucleotide exchange factor activity"/>
    <property type="evidence" value="ECO:0007669"/>
    <property type="project" value="TreeGrafter"/>
</dbReference>
<dbReference type="GO" id="GO:0005853">
    <property type="term" value="C:eukaryotic translation elongation factor 1 complex"/>
    <property type="evidence" value="ECO:0007669"/>
    <property type="project" value="InterPro"/>
</dbReference>
<dbReference type="InterPro" id="IPR049720">
    <property type="entry name" value="EF1B_bsu/dsu"/>
</dbReference>
<feature type="domain" description="Translation elongation factor EF1B beta/delta subunit guanine nucleotide exchange" evidence="4">
    <location>
        <begin position="135"/>
        <end position="223"/>
    </location>
</feature>
<dbReference type="FunFam" id="3.30.70.60:FF:000001">
    <property type="entry name" value="Elongation factor 1-beta 1 like"/>
    <property type="match status" value="1"/>
</dbReference>
<evidence type="ECO:0000313" key="6">
    <source>
        <dbReference type="EMBL" id="KAH0571608.1"/>
    </source>
</evidence>
<gene>
    <name evidence="5" type="ORF">SS50377_11568</name>
    <name evidence="6" type="ORF">SS50377_25797</name>
</gene>